<comment type="subcellular location">
    <subcellularLocation>
        <location evidence="1 8">Cell outer membrane</location>
        <topology evidence="1 8">Multi-pass membrane protein</topology>
    </subcellularLocation>
</comment>
<protein>
    <submittedName>
        <fullName evidence="12">SusC/RagA family TonB-linked outer membrane protein</fullName>
    </submittedName>
</protein>
<keyword evidence="13" id="KW-1185">Reference proteome</keyword>
<keyword evidence="2 8" id="KW-0813">Transport</keyword>
<keyword evidence="4 8" id="KW-0812">Transmembrane</keyword>
<dbReference type="OrthoDB" id="9768177at2"/>
<keyword evidence="7 8" id="KW-0998">Cell outer membrane</keyword>
<evidence type="ECO:0000259" key="10">
    <source>
        <dbReference type="Pfam" id="PF00593"/>
    </source>
</evidence>
<dbReference type="InterPro" id="IPR012910">
    <property type="entry name" value="Plug_dom"/>
</dbReference>
<dbReference type="Pfam" id="PF00593">
    <property type="entry name" value="TonB_dep_Rec_b-barrel"/>
    <property type="match status" value="1"/>
</dbReference>
<evidence type="ECO:0000259" key="11">
    <source>
        <dbReference type="Pfam" id="PF07715"/>
    </source>
</evidence>
<dbReference type="SUPFAM" id="SSF56935">
    <property type="entry name" value="Porins"/>
    <property type="match status" value="1"/>
</dbReference>
<dbReference type="Proteomes" id="UP000250831">
    <property type="component" value="Unassembled WGS sequence"/>
</dbReference>
<keyword evidence="3 8" id="KW-1134">Transmembrane beta strand</keyword>
<dbReference type="EMBL" id="QCXX01000002">
    <property type="protein sequence ID" value="PUV24755.1"/>
    <property type="molecule type" value="Genomic_DNA"/>
</dbReference>
<dbReference type="Gene3D" id="2.60.40.1120">
    <property type="entry name" value="Carboxypeptidase-like, regulatory domain"/>
    <property type="match status" value="1"/>
</dbReference>
<dbReference type="PROSITE" id="PS52016">
    <property type="entry name" value="TONB_DEPENDENT_REC_3"/>
    <property type="match status" value="1"/>
</dbReference>
<evidence type="ECO:0000256" key="5">
    <source>
        <dbReference type="ARBA" id="ARBA00023077"/>
    </source>
</evidence>
<dbReference type="Pfam" id="PF13715">
    <property type="entry name" value="CarbopepD_reg_2"/>
    <property type="match status" value="1"/>
</dbReference>
<name>A0A363NVA7_9SPHI</name>
<dbReference type="NCBIfam" id="TIGR04057">
    <property type="entry name" value="SusC_RagA_signa"/>
    <property type="match status" value="1"/>
</dbReference>
<keyword evidence="5 9" id="KW-0798">TonB box</keyword>
<gene>
    <name evidence="12" type="ORF">DCO56_07215</name>
</gene>
<dbReference type="InterPro" id="IPR023997">
    <property type="entry name" value="TonB-dep_OMP_SusC/RagA_CS"/>
</dbReference>
<dbReference type="InterPro" id="IPR037066">
    <property type="entry name" value="Plug_dom_sf"/>
</dbReference>
<sequence length="1140" mass="126399">MKGCSGYFIGCRSLSRVMTILLTSSFVHVYGHAYSQKLTLNMKNASLKSVLSQIQKQTNYDFLIGQKQLDRISSINLVFKNADINHVLHKCLGPYDLVYEIKDKTIFIRESSTTNSYPSTGARQKKELKGIVTDSLGNVLPGVTVKVQGTNKATSTDQNGNFLLENIELNQILEISLLGFDALEWKVQTYDLQQIILQSQVKGLDEVVVVGYGTQLKRDLTGAVDQISGKELRNMPVRNATEALQGQAAGVQITSTGGSPGTPPAVRIRGIGTVNDNNPLYVVDGLPQSDIGWLNPNDIQSMEVLKDASATAIYGSRAANGVIMVTTQKGSQGGDKLSNLIGFDTYFGFQNPVKVYDMMNATQFMDYKNLANTNAGLAPYFTESNKQEVLKFLRSNNGDEEGTNWWKEVNQKNALIQNYDISIAGGMKDLSYRTSLNYLNQEGIIKGSDYDRISFRTNIEHNLRSWLKLSVNIGIVSEGRGNVLENSPGFNTAFIAFVADPISPVYRNNLKDIPGFLKDALFLDKIDINNPWSFYSPILMTNKENPVAQTAIYEKNRWKGKAIKGGGSIDVKLTDWLKFRSNLGLDLANGGSNSFAPKYYLNGNQFNSDATVGAYNSKTDYYVWENTFSFEKKWNDHHFTALVGTSAEQWSFESSGASKQGFVSNAPSQWIIDAGTINPQASGTKWESALNSYFGRVFYSYKNRYMFTGNFRYDGSSNFGTDKKWGAFPSLSVGWNFADEDFVSEITWLSKGKLRASWGNIGNQNIGRGAYLTTYSGNQGYYYFGNYVPQLSGGSNYFGNSNIQWEKTEQLDVGLDLSFLQNKLEFNIDYYKKDTEGMLLTVPLPNYLGYSNSPWTNAGSVRNKGVEFAVKYHDKIGAFGYSIGANASTFKNRVLSLGGGEPIPGGGWISYTTTLTEENMPIGYYYGFKTNGIFQNQAEIDQSGQTGAVPGDLRFVDVNKDGIISSSDRTYIGDPFPDLSYGFTLGADYKNFDLKVLAQGTIGNDIMNIVKIDMKSGVGWYNAPKELLNDAWSPTNPSQSQFKISSSNQNNLQISDWLVEDGSYLRIKSIQLGYSLPSPTLERLQLKGLRVWAGAYNLFTFTKYSGLDPEIGNSSPLNMGVDQGYYPVAKSWMLGLNLSF</sequence>
<dbReference type="Gene3D" id="2.40.170.20">
    <property type="entry name" value="TonB-dependent receptor, beta-barrel domain"/>
    <property type="match status" value="1"/>
</dbReference>
<dbReference type="FunFam" id="2.170.130.10:FF:000008">
    <property type="entry name" value="SusC/RagA family TonB-linked outer membrane protein"/>
    <property type="match status" value="1"/>
</dbReference>
<keyword evidence="6 8" id="KW-0472">Membrane</keyword>
<evidence type="ECO:0000313" key="13">
    <source>
        <dbReference type="Proteomes" id="UP000250831"/>
    </source>
</evidence>
<dbReference type="Pfam" id="PF07715">
    <property type="entry name" value="Plug"/>
    <property type="match status" value="1"/>
</dbReference>
<evidence type="ECO:0000256" key="4">
    <source>
        <dbReference type="ARBA" id="ARBA00022692"/>
    </source>
</evidence>
<evidence type="ECO:0000256" key="3">
    <source>
        <dbReference type="ARBA" id="ARBA00022452"/>
    </source>
</evidence>
<feature type="domain" description="TonB-dependent receptor plug" evidence="11">
    <location>
        <begin position="217"/>
        <end position="322"/>
    </location>
</feature>
<dbReference type="InterPro" id="IPR023996">
    <property type="entry name" value="TonB-dep_OMP_SusC/RagA"/>
</dbReference>
<evidence type="ECO:0000256" key="9">
    <source>
        <dbReference type="RuleBase" id="RU003357"/>
    </source>
</evidence>
<evidence type="ECO:0000256" key="8">
    <source>
        <dbReference type="PROSITE-ProRule" id="PRU01360"/>
    </source>
</evidence>
<evidence type="ECO:0000256" key="2">
    <source>
        <dbReference type="ARBA" id="ARBA00022448"/>
    </source>
</evidence>
<reference evidence="12 13" key="1">
    <citation type="submission" date="2018-04" db="EMBL/GenBank/DDBJ databases">
        <title>Sphingobacterium sp. M46 Genome.</title>
        <authorList>
            <person name="Cheng J."/>
            <person name="Li Y."/>
        </authorList>
    </citation>
    <scope>NUCLEOTIDE SEQUENCE [LARGE SCALE GENOMIC DNA]</scope>
    <source>
        <strain evidence="12 13">M46</strain>
    </source>
</reference>
<dbReference type="InterPro" id="IPR000531">
    <property type="entry name" value="Beta-barrel_TonB"/>
</dbReference>
<dbReference type="InterPro" id="IPR008969">
    <property type="entry name" value="CarboxyPept-like_regulatory"/>
</dbReference>
<accession>A0A363NVA7</accession>
<dbReference type="Gene3D" id="2.170.130.10">
    <property type="entry name" value="TonB-dependent receptor, plug domain"/>
    <property type="match status" value="1"/>
</dbReference>
<comment type="caution">
    <text evidence="12">The sequence shown here is derived from an EMBL/GenBank/DDBJ whole genome shotgun (WGS) entry which is preliminary data.</text>
</comment>
<dbReference type="NCBIfam" id="TIGR04056">
    <property type="entry name" value="OMP_RagA_SusC"/>
    <property type="match status" value="1"/>
</dbReference>
<organism evidence="12 13">
    <name type="scientific">Sphingobacterium athyrii</name>
    <dbReference type="NCBI Taxonomy" id="2152717"/>
    <lineage>
        <taxon>Bacteria</taxon>
        <taxon>Pseudomonadati</taxon>
        <taxon>Bacteroidota</taxon>
        <taxon>Sphingobacteriia</taxon>
        <taxon>Sphingobacteriales</taxon>
        <taxon>Sphingobacteriaceae</taxon>
        <taxon>Sphingobacterium</taxon>
    </lineage>
</organism>
<comment type="similarity">
    <text evidence="8 9">Belongs to the TonB-dependent receptor family.</text>
</comment>
<dbReference type="AlphaFoldDB" id="A0A363NVA7"/>
<dbReference type="GO" id="GO:0009279">
    <property type="term" value="C:cell outer membrane"/>
    <property type="evidence" value="ECO:0007669"/>
    <property type="project" value="UniProtKB-SubCell"/>
</dbReference>
<dbReference type="SUPFAM" id="SSF49464">
    <property type="entry name" value="Carboxypeptidase regulatory domain-like"/>
    <property type="match status" value="1"/>
</dbReference>
<evidence type="ECO:0000256" key="7">
    <source>
        <dbReference type="ARBA" id="ARBA00023237"/>
    </source>
</evidence>
<proteinExistence type="inferred from homology"/>
<evidence type="ECO:0000313" key="12">
    <source>
        <dbReference type="EMBL" id="PUV24755.1"/>
    </source>
</evidence>
<dbReference type="InterPro" id="IPR039426">
    <property type="entry name" value="TonB-dep_rcpt-like"/>
</dbReference>
<dbReference type="InterPro" id="IPR036942">
    <property type="entry name" value="Beta-barrel_TonB_sf"/>
</dbReference>
<feature type="domain" description="TonB-dependent receptor-like beta-barrel" evidence="10">
    <location>
        <begin position="572"/>
        <end position="1098"/>
    </location>
</feature>
<evidence type="ECO:0000256" key="6">
    <source>
        <dbReference type="ARBA" id="ARBA00023136"/>
    </source>
</evidence>
<evidence type="ECO:0000256" key="1">
    <source>
        <dbReference type="ARBA" id="ARBA00004571"/>
    </source>
</evidence>